<reference evidence="2 3" key="1">
    <citation type="submission" date="2019-03" db="EMBL/GenBank/DDBJ databases">
        <title>Genomics of glacier-inhabiting Cryobacterium strains.</title>
        <authorList>
            <person name="Liu Q."/>
            <person name="Xin Y.-H."/>
        </authorList>
    </citation>
    <scope>NUCLEOTIDE SEQUENCE [LARGE SCALE GENOMIC DNA]</scope>
    <source>
        <strain evidence="2 3">RHLT2-21</strain>
    </source>
</reference>
<feature type="domain" description="GH16" evidence="1">
    <location>
        <begin position="3"/>
        <end position="258"/>
    </location>
</feature>
<dbReference type="EMBL" id="SOFM01000010">
    <property type="protein sequence ID" value="TFC06397.1"/>
    <property type="molecule type" value="Genomic_DNA"/>
</dbReference>
<dbReference type="GO" id="GO:0005975">
    <property type="term" value="P:carbohydrate metabolic process"/>
    <property type="evidence" value="ECO:0007669"/>
    <property type="project" value="InterPro"/>
</dbReference>
<organism evidence="2 3">
    <name type="scientific">Cryobacterium mannosilyticum</name>
    <dbReference type="NCBI Taxonomy" id="1259190"/>
    <lineage>
        <taxon>Bacteria</taxon>
        <taxon>Bacillati</taxon>
        <taxon>Actinomycetota</taxon>
        <taxon>Actinomycetes</taxon>
        <taxon>Micrococcales</taxon>
        <taxon>Microbacteriaceae</taxon>
        <taxon>Cryobacterium</taxon>
    </lineage>
</organism>
<accession>A0A4R8WC08</accession>
<keyword evidence="2" id="KW-0378">Hydrolase</keyword>
<proteinExistence type="predicted"/>
<evidence type="ECO:0000313" key="3">
    <source>
        <dbReference type="Proteomes" id="UP000297643"/>
    </source>
</evidence>
<dbReference type="GO" id="GO:0004553">
    <property type="term" value="F:hydrolase activity, hydrolyzing O-glycosyl compounds"/>
    <property type="evidence" value="ECO:0007669"/>
    <property type="project" value="InterPro"/>
</dbReference>
<dbReference type="Pfam" id="PF00722">
    <property type="entry name" value="Glyco_hydro_16"/>
    <property type="match status" value="1"/>
</dbReference>
<dbReference type="Proteomes" id="UP000297643">
    <property type="component" value="Unassembled WGS sequence"/>
</dbReference>
<evidence type="ECO:0000313" key="2">
    <source>
        <dbReference type="EMBL" id="TFC06397.1"/>
    </source>
</evidence>
<gene>
    <name evidence="2" type="ORF">E3O32_04785</name>
</gene>
<dbReference type="SUPFAM" id="SSF49899">
    <property type="entry name" value="Concanavalin A-like lectins/glucanases"/>
    <property type="match status" value="1"/>
</dbReference>
<evidence type="ECO:0000259" key="1">
    <source>
        <dbReference type="PROSITE" id="PS51762"/>
    </source>
</evidence>
<keyword evidence="3" id="KW-1185">Reference proteome</keyword>
<dbReference type="PROSITE" id="PS51762">
    <property type="entry name" value="GH16_2"/>
    <property type="match status" value="1"/>
</dbReference>
<dbReference type="CDD" id="cd00413">
    <property type="entry name" value="Glyco_hydrolase_16"/>
    <property type="match status" value="1"/>
</dbReference>
<protein>
    <submittedName>
        <fullName evidence="2">Glycosyl hydrolase family protein</fullName>
    </submittedName>
</protein>
<dbReference type="RefSeq" id="WP_134507379.1">
    <property type="nucleotide sequence ID" value="NZ_SOFM01000010.1"/>
</dbReference>
<comment type="caution">
    <text evidence="2">The sequence shown here is derived from an EMBL/GenBank/DDBJ whole genome shotgun (WGS) entry which is preliminary data.</text>
</comment>
<sequence>MRLDRSGYEVDFLDTFEGDELDRSRWVPSYLPQWGSRALSAARYAQQDGKLRLLIESDQLPWSPEHNGRLRVSNLQTGVFAGPVGSEIGQHRFAAGLRVREAQDEQRLYTPLYGIIEARVAAIADPNCMVALWMIGFEDQPDRSAEICIFEIFGKDVAADKAVVGMGLHPFGDTRIQDDFVKIPMMLDAREFHTYSVEWLPGEVRFFIDDELVASMEQSPAYPMQLMLNVYEFEATAAESYPKVFEVDWVRGWRPFSDTTGS</sequence>
<dbReference type="InterPro" id="IPR000757">
    <property type="entry name" value="Beta-glucanase-like"/>
</dbReference>
<name>A0A4R8WC08_9MICO</name>
<dbReference type="InterPro" id="IPR013320">
    <property type="entry name" value="ConA-like_dom_sf"/>
</dbReference>
<dbReference type="Gene3D" id="2.60.120.200">
    <property type="match status" value="1"/>
</dbReference>
<dbReference type="AlphaFoldDB" id="A0A4R8WC08"/>